<evidence type="ECO:0000313" key="1">
    <source>
        <dbReference type="EMBL" id="WDF70081.1"/>
    </source>
</evidence>
<accession>A0ABY7WKF9</accession>
<reference evidence="1 2" key="1">
    <citation type="submission" date="2023-02" db="EMBL/GenBank/DDBJ databases">
        <title>Genome sequence of Sphingobacterium sp. KACC 22765.</title>
        <authorList>
            <person name="Kim S."/>
            <person name="Heo J."/>
            <person name="Kwon S.-W."/>
        </authorList>
    </citation>
    <scope>NUCLEOTIDE SEQUENCE [LARGE SCALE GENOMIC DNA]</scope>
    <source>
        <strain evidence="1 2">KACC 22765</strain>
    </source>
</reference>
<evidence type="ECO:0000313" key="2">
    <source>
        <dbReference type="Proteomes" id="UP001221558"/>
    </source>
</evidence>
<organism evidence="1 2">
    <name type="scientific">Sphingobacterium oryzagri</name>
    <dbReference type="NCBI Taxonomy" id="3025669"/>
    <lineage>
        <taxon>Bacteria</taxon>
        <taxon>Pseudomonadati</taxon>
        <taxon>Bacteroidota</taxon>
        <taxon>Sphingobacteriia</taxon>
        <taxon>Sphingobacteriales</taxon>
        <taxon>Sphingobacteriaceae</taxon>
        <taxon>Sphingobacterium</taxon>
    </lineage>
</organism>
<dbReference type="EMBL" id="CP117880">
    <property type="protein sequence ID" value="WDF70081.1"/>
    <property type="molecule type" value="Genomic_DNA"/>
</dbReference>
<dbReference type="RefSeq" id="WP_274268788.1">
    <property type="nucleotide sequence ID" value="NZ_CP117880.1"/>
</dbReference>
<dbReference type="Proteomes" id="UP001221558">
    <property type="component" value="Chromosome"/>
</dbReference>
<name>A0ABY7WKF9_9SPHI</name>
<proteinExistence type="predicted"/>
<keyword evidence="2" id="KW-1185">Reference proteome</keyword>
<gene>
    <name evidence="1" type="ORF">PQ465_06800</name>
</gene>
<sequence length="144" mass="16509">MIKICILLLVILCTACNYERYRAVDLQWTADSLYENGRLQAHLHEVETKKADLHGKEITLRGKLVYEYDDVAIYPIGDYSNFKPVWIHIEQDETALHDFLLENDRALVTVVGVLDTSDLFDDLQYSGAIKDILSVDVTHVLAKR</sequence>
<protein>
    <submittedName>
        <fullName evidence="1">Uncharacterized protein</fullName>
    </submittedName>
</protein>